<dbReference type="EMBL" id="VCLA01000184">
    <property type="protein sequence ID" value="MQT04107.1"/>
    <property type="molecule type" value="Genomic_DNA"/>
</dbReference>
<protein>
    <submittedName>
        <fullName evidence="1">Uncharacterized protein</fullName>
    </submittedName>
</protein>
<sequence length="115" mass="12340">MAVRGWEGALREAREATGFGGEVTDRTVGAVRAVVRGDRRSEFERELGALGGGGAFEAFLDHWWTQVLADAAGDEQARERAVEFADLAIALRVRAEGGPTHTAAEVERMIMGPVS</sequence>
<comment type="caution">
    <text evidence="1">The sequence shown here is derived from an EMBL/GenBank/DDBJ whole genome shotgun (WGS) entry which is preliminary data.</text>
</comment>
<accession>A0A646KPW9</accession>
<proteinExistence type="predicted"/>
<dbReference type="RefSeq" id="WP_153525547.1">
    <property type="nucleotide sequence ID" value="NZ_JBEPDZ010000015.1"/>
</dbReference>
<gene>
    <name evidence="1" type="ORF">FF041_29230</name>
</gene>
<dbReference type="AlphaFoldDB" id="A0A646KPW9"/>
<reference evidence="1 2" key="1">
    <citation type="submission" date="2019-05" db="EMBL/GenBank/DDBJ databases">
        <title>Comparative genomics and metabolomics analyses of clavulanic acid producing Streptomyces species provides insight into specialized metabolism and evolution of beta-lactam biosynthetic gene clusters.</title>
        <authorList>
            <person name="Moore M.A."/>
            <person name="Cruz-Morales P."/>
            <person name="Barona Gomez F."/>
            <person name="Kapil T."/>
        </authorList>
    </citation>
    <scope>NUCLEOTIDE SEQUENCE [LARGE SCALE GENOMIC DNA]</scope>
    <source>
        <strain evidence="1 2">NRRL 5741</strain>
    </source>
</reference>
<keyword evidence="2" id="KW-1185">Reference proteome</keyword>
<name>A0A646KPW9_STRJU</name>
<organism evidence="1 2">
    <name type="scientific">Streptomyces jumonjinensis</name>
    <dbReference type="NCBI Taxonomy" id="1945"/>
    <lineage>
        <taxon>Bacteria</taxon>
        <taxon>Bacillati</taxon>
        <taxon>Actinomycetota</taxon>
        <taxon>Actinomycetes</taxon>
        <taxon>Kitasatosporales</taxon>
        <taxon>Streptomycetaceae</taxon>
        <taxon>Streptomyces</taxon>
    </lineage>
</organism>
<dbReference type="Proteomes" id="UP000419138">
    <property type="component" value="Unassembled WGS sequence"/>
</dbReference>
<evidence type="ECO:0000313" key="1">
    <source>
        <dbReference type="EMBL" id="MQT04107.1"/>
    </source>
</evidence>
<dbReference type="OrthoDB" id="3871768at2"/>
<evidence type="ECO:0000313" key="2">
    <source>
        <dbReference type="Proteomes" id="UP000419138"/>
    </source>
</evidence>